<evidence type="ECO:0000313" key="3">
    <source>
        <dbReference type="Proteomes" id="UP001203945"/>
    </source>
</evidence>
<feature type="transmembrane region" description="Helical" evidence="1">
    <location>
        <begin position="26"/>
        <end position="48"/>
    </location>
</feature>
<comment type="caution">
    <text evidence="2">The sequence shown here is derived from an EMBL/GenBank/DDBJ whole genome shotgun (WGS) entry which is preliminary data.</text>
</comment>
<organism evidence="2 3">
    <name type="scientific">Paracoccus albicereus</name>
    <dbReference type="NCBI Taxonomy" id="2922394"/>
    <lineage>
        <taxon>Bacteria</taxon>
        <taxon>Pseudomonadati</taxon>
        <taxon>Pseudomonadota</taxon>
        <taxon>Alphaproteobacteria</taxon>
        <taxon>Rhodobacterales</taxon>
        <taxon>Paracoccaceae</taxon>
        <taxon>Paracoccus</taxon>
    </lineage>
</organism>
<evidence type="ECO:0000313" key="2">
    <source>
        <dbReference type="EMBL" id="MCQ0971666.1"/>
    </source>
</evidence>
<dbReference type="Proteomes" id="UP001203945">
    <property type="component" value="Unassembled WGS sequence"/>
</dbReference>
<evidence type="ECO:0000256" key="1">
    <source>
        <dbReference type="SAM" id="Phobius"/>
    </source>
</evidence>
<dbReference type="EMBL" id="JAKZEU010000005">
    <property type="protein sequence ID" value="MCQ0971666.1"/>
    <property type="molecule type" value="Genomic_DNA"/>
</dbReference>
<keyword evidence="1" id="KW-1133">Transmembrane helix</keyword>
<name>A0ABT1MTZ8_9RHOB</name>
<keyword evidence="3" id="KW-1185">Reference proteome</keyword>
<protein>
    <submittedName>
        <fullName evidence="2">DUF6476 family protein</fullName>
    </submittedName>
</protein>
<dbReference type="Pfam" id="PF20082">
    <property type="entry name" value="DUF6476"/>
    <property type="match status" value="1"/>
</dbReference>
<accession>A0ABT1MTZ8</accession>
<sequence length="104" mass="11124">MMGDDSGSGREAEAQPMPAEVRFLKWLVTGLAAVMGGGMIALVALMWVRLGQPSLPQLPDTIILPEGASADAVTFARDWIVVVTDAGEVLLYDREGRLQDSVQP</sequence>
<gene>
    <name evidence="2" type="ORF">MLD63_14680</name>
</gene>
<reference evidence="2 3" key="1">
    <citation type="submission" date="2022-03" db="EMBL/GenBank/DDBJ databases">
        <authorList>
            <person name="He Y."/>
        </authorList>
    </citation>
    <scope>NUCLEOTIDE SEQUENCE [LARGE SCALE GENOMIC DNA]</scope>
    <source>
        <strain evidence="2 3">TK19116</strain>
    </source>
</reference>
<proteinExistence type="predicted"/>
<dbReference type="InterPro" id="IPR045519">
    <property type="entry name" value="DUF6476"/>
</dbReference>
<keyword evidence="1" id="KW-0812">Transmembrane</keyword>
<keyword evidence="1" id="KW-0472">Membrane</keyword>